<evidence type="ECO:0008006" key="4">
    <source>
        <dbReference type="Google" id="ProtNLM"/>
    </source>
</evidence>
<proteinExistence type="predicted"/>
<organism evidence="2 3">
    <name type="scientific">Berkelbacteria bacterium GW2011_GWA1_36_9</name>
    <dbReference type="NCBI Taxonomy" id="1618331"/>
    <lineage>
        <taxon>Bacteria</taxon>
        <taxon>Candidatus Berkelbacteria</taxon>
    </lineage>
</organism>
<name>A0A0G0I3M6_9BACT</name>
<accession>A0A0G0I3M6</accession>
<evidence type="ECO:0000313" key="3">
    <source>
        <dbReference type="Proteomes" id="UP000034508"/>
    </source>
</evidence>
<keyword evidence="1" id="KW-0472">Membrane</keyword>
<protein>
    <recommendedName>
        <fullName evidence="4">DUF4367 domain-containing protein</fullName>
    </recommendedName>
</protein>
<comment type="caution">
    <text evidence="2">The sequence shown here is derived from an EMBL/GenBank/DDBJ whole genome shotgun (WGS) entry which is preliminary data.</text>
</comment>
<evidence type="ECO:0000313" key="2">
    <source>
        <dbReference type="EMBL" id="KKQ18879.1"/>
    </source>
</evidence>
<gene>
    <name evidence="2" type="ORF">US31_C0001G0066</name>
</gene>
<keyword evidence="1" id="KW-1133">Transmembrane helix</keyword>
<dbReference type="Proteomes" id="UP000034508">
    <property type="component" value="Unassembled WGS sequence"/>
</dbReference>
<keyword evidence="1" id="KW-0812">Transmembrane</keyword>
<sequence length="203" mass="22955">MNQESQKRTIAPWLLVVFIVVILAGGAYLVWYYFDSKSEIIVPILTPTASTESANGWKIYKNKSFKYSISIPKDWTASPIALLDDPNKAFNEGTVNLIDGQKQNQLRIIVCETCKKGNQYGSLKNYASDIGPVGRESVITNQEQFKIGQLDGYKQNDKSSFYTPSDTTQYFAESKDFYITFISLNQDSLNQVEEILATFKLDI</sequence>
<evidence type="ECO:0000256" key="1">
    <source>
        <dbReference type="SAM" id="Phobius"/>
    </source>
</evidence>
<feature type="transmembrane region" description="Helical" evidence="1">
    <location>
        <begin position="12"/>
        <end position="34"/>
    </location>
</feature>
<reference evidence="2 3" key="1">
    <citation type="journal article" date="2015" name="Nature">
        <title>rRNA introns, odd ribosomes, and small enigmatic genomes across a large radiation of phyla.</title>
        <authorList>
            <person name="Brown C.T."/>
            <person name="Hug L.A."/>
            <person name="Thomas B.C."/>
            <person name="Sharon I."/>
            <person name="Castelle C.J."/>
            <person name="Singh A."/>
            <person name="Wilkins M.J."/>
            <person name="Williams K.H."/>
            <person name="Banfield J.F."/>
        </authorList>
    </citation>
    <scope>NUCLEOTIDE SEQUENCE [LARGE SCALE GENOMIC DNA]</scope>
</reference>
<dbReference type="EMBL" id="LBSM01000001">
    <property type="protein sequence ID" value="KKQ18879.1"/>
    <property type="molecule type" value="Genomic_DNA"/>
</dbReference>
<dbReference type="AlphaFoldDB" id="A0A0G0I3M6"/>